<dbReference type="Pfam" id="PF00397">
    <property type="entry name" value="WW"/>
    <property type="match status" value="1"/>
</dbReference>
<evidence type="ECO:0000313" key="4">
    <source>
        <dbReference type="Proteomes" id="UP000286415"/>
    </source>
</evidence>
<evidence type="ECO:0000259" key="2">
    <source>
        <dbReference type="PROSITE" id="PS50020"/>
    </source>
</evidence>
<dbReference type="PROSITE" id="PS01159">
    <property type="entry name" value="WW_DOMAIN_1"/>
    <property type="match status" value="1"/>
</dbReference>
<comment type="caution">
    <text evidence="3">The sequence shown here is derived from an EMBL/GenBank/DDBJ whole genome shotgun (WGS) entry which is preliminary data.</text>
</comment>
<reference evidence="3 4" key="2">
    <citation type="journal article" date="2021" name="Genomics">
        <title>High-quality reference genome for Clonorchis sinensis.</title>
        <authorList>
            <person name="Young N.D."/>
            <person name="Stroehlein A.J."/>
            <person name="Kinkar L."/>
            <person name="Wang T."/>
            <person name="Sohn W.M."/>
            <person name="Chang B.C.H."/>
            <person name="Kaur P."/>
            <person name="Weisz D."/>
            <person name="Dudchenko O."/>
            <person name="Aiden E.L."/>
            <person name="Korhonen P.K."/>
            <person name="Gasser R.B."/>
        </authorList>
    </citation>
    <scope>NUCLEOTIDE SEQUENCE [LARGE SCALE GENOMIC DNA]</scope>
    <source>
        <strain evidence="3">Cs-k2</strain>
    </source>
</reference>
<protein>
    <recommendedName>
        <fullName evidence="2">WW domain-containing protein</fullName>
    </recommendedName>
</protein>
<feature type="region of interest" description="Disordered" evidence="1">
    <location>
        <begin position="36"/>
        <end position="116"/>
    </location>
</feature>
<dbReference type="Proteomes" id="UP000286415">
    <property type="component" value="Unassembled WGS sequence"/>
</dbReference>
<feature type="compositionally biased region" description="Polar residues" evidence="1">
    <location>
        <begin position="205"/>
        <end position="217"/>
    </location>
</feature>
<dbReference type="EMBL" id="NIRI02000042">
    <property type="protein sequence ID" value="KAG5452346.1"/>
    <property type="molecule type" value="Genomic_DNA"/>
</dbReference>
<organism evidence="3 4">
    <name type="scientific">Clonorchis sinensis</name>
    <name type="common">Chinese liver fluke</name>
    <dbReference type="NCBI Taxonomy" id="79923"/>
    <lineage>
        <taxon>Eukaryota</taxon>
        <taxon>Metazoa</taxon>
        <taxon>Spiralia</taxon>
        <taxon>Lophotrochozoa</taxon>
        <taxon>Platyhelminthes</taxon>
        <taxon>Trematoda</taxon>
        <taxon>Digenea</taxon>
        <taxon>Opisthorchiida</taxon>
        <taxon>Opisthorchiata</taxon>
        <taxon>Opisthorchiidae</taxon>
        <taxon>Clonorchis</taxon>
    </lineage>
</organism>
<proteinExistence type="predicted"/>
<dbReference type="SUPFAM" id="SSF51045">
    <property type="entry name" value="WW domain"/>
    <property type="match status" value="1"/>
</dbReference>
<dbReference type="CDD" id="cd00201">
    <property type="entry name" value="WW"/>
    <property type="match status" value="1"/>
</dbReference>
<dbReference type="OrthoDB" id="2020426at2759"/>
<dbReference type="Gene3D" id="2.20.70.10">
    <property type="match status" value="1"/>
</dbReference>
<gene>
    <name evidence="3" type="ORF">CSKR_105227</name>
</gene>
<feature type="compositionally biased region" description="Low complexity" evidence="1">
    <location>
        <begin position="72"/>
        <end position="84"/>
    </location>
</feature>
<dbReference type="PROSITE" id="PS50020">
    <property type="entry name" value="WW_DOMAIN_2"/>
    <property type="match status" value="1"/>
</dbReference>
<evidence type="ECO:0000256" key="1">
    <source>
        <dbReference type="SAM" id="MobiDB-lite"/>
    </source>
</evidence>
<reference evidence="3 4" key="1">
    <citation type="journal article" date="2018" name="Biotechnol. Adv.">
        <title>Improved genomic resources and new bioinformatic workflow for the carcinogenic parasite Clonorchis sinensis: Biotechnological implications.</title>
        <authorList>
            <person name="Wang D."/>
            <person name="Korhonen P.K."/>
            <person name="Gasser R.B."/>
            <person name="Young N.D."/>
        </authorList>
    </citation>
    <scope>NUCLEOTIDE SEQUENCE [LARGE SCALE GENOMIC DNA]</scope>
    <source>
        <strain evidence="3">Cs-k2</strain>
    </source>
</reference>
<dbReference type="AlphaFoldDB" id="A0A8T1MU02"/>
<feature type="domain" description="WW" evidence="2">
    <location>
        <begin position="6"/>
        <end position="40"/>
    </location>
</feature>
<feature type="region of interest" description="Disordered" evidence="1">
    <location>
        <begin position="160"/>
        <end position="366"/>
    </location>
</feature>
<dbReference type="InterPro" id="IPR036020">
    <property type="entry name" value="WW_dom_sf"/>
</dbReference>
<evidence type="ECO:0000313" key="3">
    <source>
        <dbReference type="EMBL" id="KAG5452346.1"/>
    </source>
</evidence>
<feature type="compositionally biased region" description="Low complexity" evidence="1">
    <location>
        <begin position="195"/>
        <end position="204"/>
    </location>
</feature>
<dbReference type="InterPro" id="IPR001202">
    <property type="entry name" value="WW_dom"/>
</dbReference>
<feature type="compositionally biased region" description="Polar residues" evidence="1">
    <location>
        <begin position="46"/>
        <end position="56"/>
    </location>
</feature>
<keyword evidence="4" id="KW-1185">Reference proteome</keyword>
<name>A0A8T1MU02_CLOSI</name>
<sequence>MDWENLPLPPNWETRFDDSSRRWFFINHSTKSTTWEDPRRAYYASENANTPQSTNRTSRRKEKRFQCDHGFSSESPSASESPYSLPDTDDERKRPRPHSSKEADVEVAEESEPGTQDFMSYLNALRASYPDLKERQLGQLLEDFLGDSPELRKFISVHLRRNSSERSSEQQNKKAAHSTSGRSRRASYGVDRAKSPTSTTTTQSRQFPNSGASTSADSVLKDRVSTGTMSPCSEQEEIAAAEDAASRKHLSPPGLLESASGHLSTNTLKPSEPEPQEPSPCVDSTEARQSTDLTTTDTHATEFGTLLSPLFTNQRAVRRTTPRGPDPSNRVPRVKPSGHNPELVKGPNRRLVSGSLSARLRDRDRC</sequence>
<accession>A0A8T1MU02</accession>
<dbReference type="SMART" id="SM00456">
    <property type="entry name" value="WW"/>
    <property type="match status" value="1"/>
</dbReference>
<feature type="compositionally biased region" description="Basic and acidic residues" evidence="1">
    <location>
        <begin position="162"/>
        <end position="172"/>
    </location>
</feature>